<feature type="active site" evidence="6">
    <location>
        <position position="564"/>
    </location>
</feature>
<evidence type="ECO:0000256" key="3">
    <source>
        <dbReference type="ARBA" id="ARBA00023277"/>
    </source>
</evidence>
<dbReference type="EMBL" id="BMDO01000003">
    <property type="protein sequence ID" value="GGI50252.1"/>
    <property type="molecule type" value="Genomic_DNA"/>
</dbReference>
<dbReference type="CDD" id="cd02850">
    <property type="entry name" value="E_set_Cellulase_N"/>
    <property type="match status" value="1"/>
</dbReference>
<reference evidence="10" key="2">
    <citation type="submission" date="2020-09" db="EMBL/GenBank/DDBJ databases">
        <authorList>
            <person name="Sun Q."/>
            <person name="Sedlacek I."/>
        </authorList>
    </citation>
    <scope>NUCLEOTIDE SEQUENCE</scope>
    <source>
        <strain evidence="10">CCM 8711</strain>
    </source>
</reference>
<feature type="domain" description="Cellulase Ig-like" evidence="9">
    <location>
        <begin position="33"/>
        <end position="109"/>
    </location>
</feature>
<keyword evidence="3 6" id="KW-0119">Carbohydrate metabolism</keyword>
<organism evidence="10 11">
    <name type="scientific">Mucilaginibacter galii</name>
    <dbReference type="NCBI Taxonomy" id="2005073"/>
    <lineage>
        <taxon>Bacteria</taxon>
        <taxon>Pseudomonadati</taxon>
        <taxon>Bacteroidota</taxon>
        <taxon>Sphingobacteriia</taxon>
        <taxon>Sphingobacteriales</taxon>
        <taxon>Sphingobacteriaceae</taxon>
        <taxon>Mucilaginibacter</taxon>
    </lineage>
</organism>
<evidence type="ECO:0000256" key="7">
    <source>
        <dbReference type="RuleBase" id="RU361166"/>
    </source>
</evidence>
<comment type="similarity">
    <text evidence="1 6 7">Belongs to the glycosyl hydrolase 9 (cellulase E) family.</text>
</comment>
<reference evidence="10" key="1">
    <citation type="journal article" date="2014" name="Int. J. Syst. Evol. Microbiol.">
        <title>Complete genome sequence of Corynebacterium casei LMG S-19264T (=DSM 44701T), isolated from a smear-ripened cheese.</title>
        <authorList>
            <consortium name="US DOE Joint Genome Institute (JGI-PGF)"/>
            <person name="Walter F."/>
            <person name="Albersmeier A."/>
            <person name="Kalinowski J."/>
            <person name="Ruckert C."/>
        </authorList>
    </citation>
    <scope>NUCLEOTIDE SEQUENCE</scope>
    <source>
        <strain evidence="10">CCM 8711</strain>
    </source>
</reference>
<evidence type="ECO:0000256" key="4">
    <source>
        <dbReference type="ARBA" id="ARBA00023295"/>
    </source>
</evidence>
<dbReference type="AlphaFoldDB" id="A0A917J977"/>
<protein>
    <recommendedName>
        <fullName evidence="7">Endoglucanase</fullName>
        <ecNumber evidence="7">3.2.1.4</ecNumber>
    </recommendedName>
</protein>
<keyword evidence="4 6" id="KW-0326">Glycosidase</keyword>
<evidence type="ECO:0000256" key="1">
    <source>
        <dbReference type="ARBA" id="ARBA00007072"/>
    </source>
</evidence>
<feature type="active site" evidence="6">
    <location>
        <position position="555"/>
    </location>
</feature>
<dbReference type="InterPro" id="IPR014756">
    <property type="entry name" value="Ig_E-set"/>
</dbReference>
<dbReference type="RefSeq" id="WP_188415282.1">
    <property type="nucleotide sequence ID" value="NZ_BMDO01000003.1"/>
</dbReference>
<dbReference type="InterPro" id="IPR008928">
    <property type="entry name" value="6-hairpin_glycosidase_sf"/>
</dbReference>
<dbReference type="InterPro" id="IPR012341">
    <property type="entry name" value="6hp_glycosidase-like_sf"/>
</dbReference>
<dbReference type="PROSITE" id="PS00698">
    <property type="entry name" value="GH9_3"/>
    <property type="match status" value="1"/>
</dbReference>
<dbReference type="SUPFAM" id="SSF81296">
    <property type="entry name" value="E set domains"/>
    <property type="match status" value="1"/>
</dbReference>
<sequence length="598" mass="65467">MFKCLTYSLLLTFAITSATSITARGQLPTISADSIRLNQVGFYPNAGKIAVVLSGKPHKFIILKGDNEQVFAGTLKASAQPDLAGRVTYIANFTALQMRGRYRLAIPEMGASYPMEIKPGIHAQAAAASIKAFYYQRASIALPQKHAGKWARPMGHPDDKVLIHPSAATEKRPAGTVISSPRGWYDAGDYNKYVVNSGISMGTLLSLYEDFPDYMKTVRLNIPESTNQVPDVLDETLWNLRWMLTMQDPNDGGVYHKLTNAAFDAMIMPDKATTPRYVVQKGTAATLDFAAVMAQASRVYKAYNKPLPGLSDSCLKAAVQAWQWALANPNVAYNQDAMNTRFKPEVSTGAYGDQHFEDEFTWAATELYITTLNDAYLKGANATNARFNIPSWPQVNTLGYYSLLRNRTKLTPAGKALIPALQAQLITFASNLMKGWNNTAYETVMGKTAKDFGWGSNSNAANQGIALLQAYLLTGKNEYADAALSNLDYLLGRNGTGYCYESGFGRKPIMHPHHRPSIADGIAEPVPGLLSGGPNPGRQDKVELPSLIPNQAFVDNDQAYAVNEIAINWNAPFAYLINAIEALQYKRGYSAVSNKQGH</sequence>
<feature type="chain" id="PRO_5038167460" description="Endoglucanase" evidence="7">
    <location>
        <begin position="24"/>
        <end position="598"/>
    </location>
</feature>
<dbReference type="GO" id="GO:0008810">
    <property type="term" value="F:cellulase activity"/>
    <property type="evidence" value="ECO:0007669"/>
    <property type="project" value="UniProtKB-EC"/>
</dbReference>
<dbReference type="PANTHER" id="PTHR22298">
    <property type="entry name" value="ENDO-1,4-BETA-GLUCANASE"/>
    <property type="match status" value="1"/>
</dbReference>
<accession>A0A917J977</accession>
<dbReference type="Pfam" id="PF00759">
    <property type="entry name" value="Glyco_hydro_9"/>
    <property type="match status" value="1"/>
</dbReference>
<dbReference type="SUPFAM" id="SSF48208">
    <property type="entry name" value="Six-hairpin glycosidases"/>
    <property type="match status" value="1"/>
</dbReference>
<keyword evidence="5 6" id="KW-0624">Polysaccharide degradation</keyword>
<evidence type="ECO:0000313" key="11">
    <source>
        <dbReference type="Proteomes" id="UP000662074"/>
    </source>
</evidence>
<feature type="domain" description="Glycoside hydrolase family 9" evidence="8">
    <location>
        <begin position="123"/>
        <end position="576"/>
    </location>
</feature>
<evidence type="ECO:0000313" key="10">
    <source>
        <dbReference type="EMBL" id="GGI50252.1"/>
    </source>
</evidence>
<comment type="caution">
    <text evidence="10">The sequence shown here is derived from an EMBL/GenBank/DDBJ whole genome shotgun (WGS) entry which is preliminary data.</text>
</comment>
<keyword evidence="7" id="KW-0732">Signal</keyword>
<evidence type="ECO:0000259" key="8">
    <source>
        <dbReference type="Pfam" id="PF00759"/>
    </source>
</evidence>
<dbReference type="InterPro" id="IPR013783">
    <property type="entry name" value="Ig-like_fold"/>
</dbReference>
<dbReference type="Gene3D" id="2.60.40.10">
    <property type="entry name" value="Immunoglobulins"/>
    <property type="match status" value="1"/>
</dbReference>
<feature type="signal peptide" evidence="7">
    <location>
        <begin position="1"/>
        <end position="23"/>
    </location>
</feature>
<dbReference type="Gene3D" id="1.50.10.10">
    <property type="match status" value="1"/>
</dbReference>
<evidence type="ECO:0000259" key="9">
    <source>
        <dbReference type="Pfam" id="PF02927"/>
    </source>
</evidence>
<keyword evidence="7" id="KW-0136">Cellulose degradation</keyword>
<dbReference type="EC" id="3.2.1.4" evidence="7"/>
<dbReference type="InterPro" id="IPR033126">
    <property type="entry name" value="Glyco_hydro_9_Asp/Glu_AS"/>
</dbReference>
<keyword evidence="2 6" id="KW-0378">Hydrolase</keyword>
<dbReference type="InterPro" id="IPR001701">
    <property type="entry name" value="Glyco_hydro_9"/>
</dbReference>
<gene>
    <name evidence="10" type="primary">egl2</name>
    <name evidence="10" type="ORF">GCM10011425_14640</name>
</gene>
<evidence type="ECO:0000256" key="5">
    <source>
        <dbReference type="ARBA" id="ARBA00023326"/>
    </source>
</evidence>
<evidence type="ECO:0000256" key="2">
    <source>
        <dbReference type="ARBA" id="ARBA00022801"/>
    </source>
</evidence>
<keyword evidence="11" id="KW-1185">Reference proteome</keyword>
<dbReference type="Pfam" id="PF02927">
    <property type="entry name" value="CelD_N"/>
    <property type="match status" value="1"/>
</dbReference>
<name>A0A917J977_9SPHI</name>
<dbReference type="InterPro" id="IPR004197">
    <property type="entry name" value="Cellulase_Ig-like"/>
</dbReference>
<evidence type="ECO:0000256" key="6">
    <source>
        <dbReference type="PROSITE-ProRule" id="PRU10060"/>
    </source>
</evidence>
<dbReference type="GO" id="GO:0030245">
    <property type="term" value="P:cellulose catabolic process"/>
    <property type="evidence" value="ECO:0007669"/>
    <property type="project" value="UniProtKB-KW"/>
</dbReference>
<proteinExistence type="inferred from homology"/>
<comment type="catalytic activity">
    <reaction evidence="7">
        <text>Endohydrolysis of (1-&gt;4)-beta-D-glucosidic linkages in cellulose, lichenin and cereal beta-D-glucans.</text>
        <dbReference type="EC" id="3.2.1.4"/>
    </reaction>
</comment>
<dbReference type="Proteomes" id="UP000662074">
    <property type="component" value="Unassembled WGS sequence"/>
</dbReference>